<keyword evidence="1" id="KW-0479">Metal-binding</keyword>
<dbReference type="InParanoid" id="A0A1Y2BGZ4"/>
<dbReference type="CDD" id="cd16841">
    <property type="entry name" value="RraA_family"/>
    <property type="match status" value="1"/>
</dbReference>
<evidence type="ECO:0000256" key="1">
    <source>
        <dbReference type="PIRSR" id="PIRSR605493-1"/>
    </source>
</evidence>
<keyword evidence="2" id="KW-0489">Methyltransferase</keyword>
<dbReference type="Pfam" id="PF03737">
    <property type="entry name" value="RraA-like"/>
    <property type="match status" value="1"/>
</dbReference>
<dbReference type="InterPro" id="IPR005493">
    <property type="entry name" value="RraA/RraA-like"/>
</dbReference>
<dbReference type="GO" id="GO:0047443">
    <property type="term" value="F:4-hydroxy-4-methyl-2-oxoglutarate aldolase activity"/>
    <property type="evidence" value="ECO:0007669"/>
    <property type="project" value="TreeGrafter"/>
</dbReference>
<dbReference type="GO" id="GO:0032259">
    <property type="term" value="P:methylation"/>
    <property type="evidence" value="ECO:0007669"/>
    <property type="project" value="UniProtKB-KW"/>
</dbReference>
<gene>
    <name evidence="2" type="ORF">BCR39DRAFT_518352</name>
</gene>
<feature type="binding site" evidence="1">
    <location>
        <begin position="106"/>
        <end position="109"/>
    </location>
    <ligand>
        <name>substrate</name>
    </ligand>
</feature>
<comment type="cofactor">
    <cofactor evidence="1">
        <name>Mg(2+)</name>
        <dbReference type="ChEBI" id="CHEBI:18420"/>
    </cofactor>
</comment>
<name>A0A1Y2BGZ4_9TREE</name>
<reference evidence="2 3" key="1">
    <citation type="submission" date="2016-07" db="EMBL/GenBank/DDBJ databases">
        <title>Pervasive Adenine N6-methylation of Active Genes in Fungi.</title>
        <authorList>
            <consortium name="DOE Joint Genome Institute"/>
            <person name="Mondo S.J."/>
            <person name="Dannebaum R.O."/>
            <person name="Kuo R.C."/>
            <person name="Labutti K."/>
            <person name="Haridas S."/>
            <person name="Kuo A."/>
            <person name="Salamov A."/>
            <person name="Ahrendt S.R."/>
            <person name="Lipzen A."/>
            <person name="Sullivan W."/>
            <person name="Andreopoulos W.B."/>
            <person name="Clum A."/>
            <person name="Lindquist E."/>
            <person name="Daum C."/>
            <person name="Ramamoorthy G.K."/>
            <person name="Gryganskyi A."/>
            <person name="Culley D."/>
            <person name="Magnuson J.K."/>
            <person name="James T.Y."/>
            <person name="O'Malley M.A."/>
            <person name="Stajich J.E."/>
            <person name="Spatafora J.W."/>
            <person name="Visel A."/>
            <person name="Grigoriev I.V."/>
        </authorList>
    </citation>
    <scope>NUCLEOTIDE SEQUENCE [LARGE SCALE GENOMIC DNA]</scope>
    <source>
        <strain evidence="2 3">68-887.2</strain>
    </source>
</reference>
<dbReference type="PANTHER" id="PTHR33254:SF4">
    <property type="entry name" value="4-HYDROXY-4-METHYL-2-OXOGLUTARATE ALDOLASE 3-RELATED"/>
    <property type="match status" value="1"/>
</dbReference>
<dbReference type="STRING" id="71784.A0A1Y2BGZ4"/>
<proteinExistence type="predicted"/>
<protein>
    <submittedName>
        <fullName evidence="2">Ribonuclease E inhibitor RraA/Dimethylmenaquinone methyltransferase</fullName>
    </submittedName>
</protein>
<sequence>MSASNADDDLVGSDLSALRQSSACEISDALLKLGAANGGLLPDLKMYSPDLEAGPHKIVGRVFTVKMVLASDTTSPKPDAHFVDACPRGSVIVISAPRGLKSACWGGLMSTAASVKGVLGAVVDGGCRDLTEHRELGFPVFARNHSTLGQGTFTRPSELNIPITINPQTQHSDPPFQPVTIKPGDVVVCDVDGCVVVPQGRIKEVVEQAAKVREVDEKIRLDLLAGKGVAESFKKWRT</sequence>
<dbReference type="EMBL" id="MCFC01000004">
    <property type="protein sequence ID" value="ORY34073.1"/>
    <property type="molecule type" value="Genomic_DNA"/>
</dbReference>
<accession>A0A1Y2BGZ4</accession>
<dbReference type="OrthoDB" id="1476984at2759"/>
<dbReference type="Proteomes" id="UP000193986">
    <property type="component" value="Unassembled WGS sequence"/>
</dbReference>
<evidence type="ECO:0000313" key="3">
    <source>
        <dbReference type="Proteomes" id="UP000193986"/>
    </source>
</evidence>
<dbReference type="GO" id="GO:0008168">
    <property type="term" value="F:methyltransferase activity"/>
    <property type="evidence" value="ECO:0007669"/>
    <property type="project" value="UniProtKB-KW"/>
</dbReference>
<keyword evidence="3" id="KW-1185">Reference proteome</keyword>
<feature type="binding site" evidence="1">
    <location>
        <position position="128"/>
    </location>
    <ligand>
        <name>substrate</name>
    </ligand>
</feature>
<dbReference type="GO" id="GO:0046872">
    <property type="term" value="F:metal ion binding"/>
    <property type="evidence" value="ECO:0007669"/>
    <property type="project" value="UniProtKB-KW"/>
</dbReference>
<organism evidence="2 3">
    <name type="scientific">Naematelia encephala</name>
    <dbReference type="NCBI Taxonomy" id="71784"/>
    <lineage>
        <taxon>Eukaryota</taxon>
        <taxon>Fungi</taxon>
        <taxon>Dikarya</taxon>
        <taxon>Basidiomycota</taxon>
        <taxon>Agaricomycotina</taxon>
        <taxon>Tremellomycetes</taxon>
        <taxon>Tremellales</taxon>
        <taxon>Naemateliaceae</taxon>
        <taxon>Naematelia</taxon>
    </lineage>
</organism>
<comment type="caution">
    <text evidence="2">The sequence shown here is derived from an EMBL/GenBank/DDBJ whole genome shotgun (WGS) entry which is preliminary data.</text>
</comment>
<dbReference type="PANTHER" id="PTHR33254">
    <property type="entry name" value="4-HYDROXY-4-METHYL-2-OXOGLUTARATE ALDOLASE 3-RELATED"/>
    <property type="match status" value="1"/>
</dbReference>
<keyword evidence="2" id="KW-0808">Transferase</keyword>
<dbReference type="Gene3D" id="3.50.30.40">
    <property type="entry name" value="Ribonuclease E inhibitor RraA/RraA-like"/>
    <property type="match status" value="1"/>
</dbReference>
<dbReference type="SUPFAM" id="SSF89562">
    <property type="entry name" value="RraA-like"/>
    <property type="match status" value="1"/>
</dbReference>
<feature type="binding site" evidence="1">
    <location>
        <position position="129"/>
    </location>
    <ligand>
        <name>Mg(2+)</name>
        <dbReference type="ChEBI" id="CHEBI:18420"/>
    </ligand>
</feature>
<dbReference type="InterPro" id="IPR036704">
    <property type="entry name" value="RraA/RraA-like_sf"/>
</dbReference>
<keyword evidence="1" id="KW-0460">Magnesium</keyword>
<dbReference type="GO" id="GO:0008948">
    <property type="term" value="F:oxaloacetate decarboxylase activity"/>
    <property type="evidence" value="ECO:0007669"/>
    <property type="project" value="TreeGrafter"/>
</dbReference>
<dbReference type="AlphaFoldDB" id="A0A1Y2BGZ4"/>
<evidence type="ECO:0000313" key="2">
    <source>
        <dbReference type="EMBL" id="ORY34073.1"/>
    </source>
</evidence>